<dbReference type="PANTHER" id="PTHR22640:SF2">
    <property type="entry name" value="STRUCTURAL MAINTENANCE OF CHROMOSOMES FLEXIBLE HINGE DOMAIN-CONTAINING PROTEIN 1"/>
    <property type="match status" value="1"/>
</dbReference>
<dbReference type="InterPro" id="IPR036277">
    <property type="entry name" value="SMC_hinge_sf"/>
</dbReference>
<dbReference type="Pfam" id="PF26195">
    <property type="entry name" value="Ig_SMCHD1_2nd"/>
    <property type="match status" value="1"/>
</dbReference>
<evidence type="ECO:0000313" key="5">
    <source>
        <dbReference type="Ensembl" id="ENSCLMP00005044467.1"/>
    </source>
</evidence>
<protein>
    <submittedName>
        <fullName evidence="5">Structural maintenance of chromosomes flexible hinge domain containing 1</fullName>
    </submittedName>
</protein>
<reference evidence="5" key="1">
    <citation type="submission" date="2025-08" db="UniProtKB">
        <authorList>
            <consortium name="Ensembl"/>
        </authorList>
    </citation>
    <scope>IDENTIFICATION</scope>
</reference>
<dbReference type="GeneTree" id="ENSGT00390000006950"/>
<feature type="domain" description="SMC hinge" evidence="4">
    <location>
        <begin position="1478"/>
        <end position="1602"/>
    </location>
</feature>
<sequence>TFDILLQTFSIRPHETFVLATTDRIELQDGRTLHMLQREDQALATATEELIKFVPHYDTLIKGGQSEYYNSEGQKSLAYALAELIDNSLSATSKNTGMRTIEIQMVFDETLAKPTIIILDNGCGMTSKQLKNWAVFRLSKFSRKNVTVGGKEESYVRPEPVCRSLNSDVSYFGVGGKVAVFFFGNSTRMITKSIGSPDVHELILSKEEFERKERDNEDIYTSVIKNRRPGDSSHLKKDERCLRSLIAEEHGKESFTAVVITGLFPEHITFLKKDFKVWTRQLAHVYHYYIHGVNGKDTSSCSSNSDHLPKIDIQITLCEKPPKLPCALNLREVDDDMQTLYINAAVDTFDFTASPKDGGTVEGLIRYHPFLYDKETYPEDPNALLAWHQTRKKGLVFDCFWNGRLIPYTKVQGFDWCSPNKGAKELAECYNRISGVLFSNDVFEVSITKLSFMHLEDKLNKKDTFFTRTNQRGNIQKEFTQWLKNCHEKWDKQVKFLGYTETITRTDIPTKKMQHPWATFSSIEWDGKIYKEGQFVKSMKTVPILYGRVVRFLLHGKYDNSVFATGGEVEVALVRRELFGLNTRFSKSPMRLYQLPELLTVDWPEGKPWPQNAARPAGTPFGKLQHGFHTTYIHILLIVDNHNRVTFSKCPFTPPISLQENLTKRGKYTLSLNTKMHETNATAFGGRELPSYILKFTINAGCAETFVVGEVSATLHVGVPFDIPLLITDGYDHSVPLPPDLKPVLKCSLVDKSTIFDLNNLLDPQEKRRQLLLLILQTYALNVTLPGLKSDTQTIKICLLPGNPHSIHVTPEDDTITVENGNPVKFNVEIQDEAGNITARPKQVICCQVQGFPLVATDCSVTGAGQLVTKLINLKIINGEPQNLQVKFEIPVSRNRTTLSVSQLKVLPSTRVSRMELCSSDNLVLTNNEKIDWLAGGLLDNLFYKLYDEAGREVPPTAKIASKIKVHWTGDVNIDDLVEGKLPAVHVPTQVQPALFFEVSYQDQNLSVSFYIVPRPDEPDRLKATLLQNTVKLGEILPGSINVLKIMTDILTAGVPAQLKLISGPEKPLQVLNDQGIATPFLIQLFDEWGNPTTDQRVVLMSHRSLIGVLLLCCSTRGHYRLEFKGSFNQKPISGPTVNLTVIPDPNKPVSLLVEYSTSAVFPAGGHFPVFSVTVVSDEGSPMTTFNPAAASMWLWKGEPSGNAPPQAVNDLPSSLNVNIVYVFFHCRDKEIPELVGKYTIQFSLQMGNGKVLFSNQIPINVVANQPVKLGPNSQLPTPVVSNSKVMANRTLVENMTLRIMDSYGNAAGQDLEGKVVVSIKNFSGDGNKSLPLFEGGTSSLMIRLVKGAALINRLVMMENSPGEHGSAYILLFKPEALMVPTPLVPFELPFHFSNDAENQRKITELSRKKNELTTSITASREIFSTYRELLTLLTILKSRSNLRNCSIFLFNYKSEADQILKTPRRVFSIQDPFIGQQDVLGMVGHLASVQGDDAAWVISWHIRGDMDCVITKTSAAAQRIYDYTGGRQQVMALDSVFVHPGNRSMPHIRNDRLLFDPPGNPVHAMDLLQYPHNPENCIIAFKNILGDTILIDDLDSAINYRKAVVQNKLPCPTILTRQGDRVSAKGKFGGAQNKALPMNTLHVFGAPIPQHYYTLKQQIDLLTHHRSAVEMRDRAAKDREEHLKNIMSPKNLKRHEEMEEKEKQLEEIQRQLGMFVDLVLLLFR</sequence>
<dbReference type="Pfam" id="PF06470">
    <property type="entry name" value="SMC_hinge"/>
    <property type="match status" value="1"/>
</dbReference>
<dbReference type="Gene3D" id="3.30.70.1620">
    <property type="match status" value="1"/>
</dbReference>
<dbReference type="Ensembl" id="ENSCLMT00005046034.1">
    <property type="protein sequence ID" value="ENSCLMP00005044467.1"/>
    <property type="gene ID" value="ENSCLMG00005020475.1"/>
</dbReference>
<keyword evidence="6" id="KW-1185">Reference proteome</keyword>
<dbReference type="Pfam" id="PF26198">
    <property type="entry name" value="Ig_SMCHD1_6th"/>
    <property type="match status" value="2"/>
</dbReference>
<dbReference type="InterPro" id="IPR058616">
    <property type="entry name" value="Ig_SMCHD1_8th"/>
</dbReference>
<dbReference type="GO" id="GO:0051276">
    <property type="term" value="P:chromosome organization"/>
    <property type="evidence" value="ECO:0007669"/>
    <property type="project" value="InterPro"/>
</dbReference>
<dbReference type="Proteomes" id="UP000694565">
    <property type="component" value="Unplaced"/>
</dbReference>
<evidence type="ECO:0000256" key="3">
    <source>
        <dbReference type="SAM" id="Coils"/>
    </source>
</evidence>
<dbReference type="Pfam" id="PF13589">
    <property type="entry name" value="HATPase_c_3"/>
    <property type="match status" value="1"/>
</dbReference>
<organism evidence="5 6">
    <name type="scientific">Cyclopterus lumpus</name>
    <name type="common">Lumpsucker</name>
    <dbReference type="NCBI Taxonomy" id="8103"/>
    <lineage>
        <taxon>Eukaryota</taxon>
        <taxon>Metazoa</taxon>
        <taxon>Chordata</taxon>
        <taxon>Craniata</taxon>
        <taxon>Vertebrata</taxon>
        <taxon>Euteleostomi</taxon>
        <taxon>Actinopterygii</taxon>
        <taxon>Neopterygii</taxon>
        <taxon>Teleostei</taxon>
        <taxon>Neoteleostei</taxon>
        <taxon>Acanthomorphata</taxon>
        <taxon>Eupercaria</taxon>
        <taxon>Perciformes</taxon>
        <taxon>Cottioidei</taxon>
        <taxon>Cottales</taxon>
        <taxon>Cyclopteridae</taxon>
        <taxon>Cyclopterus</taxon>
    </lineage>
</organism>
<proteinExistence type="predicted"/>
<feature type="coiled-coil region" evidence="3">
    <location>
        <begin position="1692"/>
        <end position="1719"/>
    </location>
</feature>
<dbReference type="SMART" id="SM00968">
    <property type="entry name" value="SMC_hinge"/>
    <property type="match status" value="1"/>
</dbReference>
<dbReference type="InterPro" id="IPR058612">
    <property type="entry name" value="Ig_SMCHD1_2nd"/>
</dbReference>
<dbReference type="Pfam" id="PF26199">
    <property type="entry name" value="Ig_SMCHD1_8th"/>
    <property type="match status" value="1"/>
</dbReference>
<dbReference type="GO" id="GO:0006302">
    <property type="term" value="P:double-strand break repair"/>
    <property type="evidence" value="ECO:0007669"/>
    <property type="project" value="InterPro"/>
</dbReference>
<keyword evidence="2" id="KW-0158">Chromosome</keyword>
<dbReference type="Gene3D" id="3.30.565.10">
    <property type="entry name" value="Histidine kinase-like ATPase, C-terminal domain"/>
    <property type="match status" value="1"/>
</dbReference>
<dbReference type="Pfam" id="PF26196">
    <property type="entry name" value="Ig_SMCHD1_4th"/>
    <property type="match status" value="1"/>
</dbReference>
<dbReference type="PANTHER" id="PTHR22640">
    <property type="entry name" value="STRUCTURAL MAINTENANCE OF CHROMOSOMES FLEXIBLE HINGE DOMAIN-CONTAINING PROTEIN 1"/>
    <property type="match status" value="1"/>
</dbReference>
<dbReference type="InterPro" id="IPR058613">
    <property type="entry name" value="Ig_SMCHD1_4th"/>
</dbReference>
<dbReference type="InterPro" id="IPR036890">
    <property type="entry name" value="HATPase_C_sf"/>
</dbReference>
<evidence type="ECO:0000256" key="1">
    <source>
        <dbReference type="ARBA" id="ARBA00004286"/>
    </source>
</evidence>
<reference evidence="5" key="2">
    <citation type="submission" date="2025-09" db="UniProtKB">
        <authorList>
            <consortium name="Ensembl"/>
        </authorList>
    </citation>
    <scope>IDENTIFICATION</scope>
</reference>
<keyword evidence="3" id="KW-0175">Coiled coil</keyword>
<comment type="subcellular location">
    <subcellularLocation>
        <location evidence="1">Chromosome</location>
    </subcellularLocation>
</comment>
<dbReference type="Gene3D" id="1.20.1060.20">
    <property type="match status" value="1"/>
</dbReference>
<dbReference type="Pfam" id="PF26201">
    <property type="entry name" value="Ig_SMCHD1_7th"/>
    <property type="match status" value="1"/>
</dbReference>
<evidence type="ECO:0000256" key="2">
    <source>
        <dbReference type="ARBA" id="ARBA00022454"/>
    </source>
</evidence>
<dbReference type="GO" id="GO:0005524">
    <property type="term" value="F:ATP binding"/>
    <property type="evidence" value="ECO:0007669"/>
    <property type="project" value="InterPro"/>
</dbReference>
<dbReference type="SUPFAM" id="SSF75553">
    <property type="entry name" value="Smc hinge domain"/>
    <property type="match status" value="1"/>
</dbReference>
<dbReference type="Pfam" id="PF26197">
    <property type="entry name" value="Ig_SMCHD1_5th"/>
    <property type="match status" value="1"/>
</dbReference>
<dbReference type="InterPro" id="IPR058611">
    <property type="entry name" value="Ig_SMCHD1_1st"/>
</dbReference>
<name>A0A8C3AMC9_CYCLU</name>
<dbReference type="InterPro" id="IPR010935">
    <property type="entry name" value="SMC_hinge"/>
</dbReference>
<accession>A0A8C3AMC9</accession>
<dbReference type="Pfam" id="PF22899">
    <property type="entry name" value="SMCHD1_S5"/>
    <property type="match status" value="1"/>
</dbReference>
<dbReference type="GO" id="GO:0005694">
    <property type="term" value="C:chromosome"/>
    <property type="evidence" value="ECO:0007669"/>
    <property type="project" value="UniProtKB-SubCell"/>
</dbReference>
<dbReference type="Pfam" id="PF26194">
    <property type="entry name" value="Ig_SMCHD1_1st"/>
    <property type="match status" value="2"/>
</dbReference>
<dbReference type="InterPro" id="IPR055109">
    <property type="entry name" value="SMCHD1_S5"/>
</dbReference>
<evidence type="ECO:0000259" key="4">
    <source>
        <dbReference type="SMART" id="SM00968"/>
    </source>
</evidence>
<dbReference type="SUPFAM" id="SSF55874">
    <property type="entry name" value="ATPase domain of HSP90 chaperone/DNA topoisomerase II/histidine kinase"/>
    <property type="match status" value="1"/>
</dbReference>
<dbReference type="InterPro" id="IPR058614">
    <property type="entry name" value="Ig_SMCHD1_5th"/>
</dbReference>
<dbReference type="InterPro" id="IPR058617">
    <property type="entry name" value="Ig_SMCHD1_7th"/>
</dbReference>
<dbReference type="InterPro" id="IPR058615">
    <property type="entry name" value="Ig_SMCHD1_6th"/>
</dbReference>
<dbReference type="InterPro" id="IPR038892">
    <property type="entry name" value="SMCHD1"/>
</dbReference>
<evidence type="ECO:0000313" key="6">
    <source>
        <dbReference type="Proteomes" id="UP000694565"/>
    </source>
</evidence>